<protein>
    <recommendedName>
        <fullName evidence="18">Receptor-like serine/threonine-protein kinase</fullName>
        <ecNumber evidence="18">2.7.11.1</ecNumber>
    </recommendedName>
</protein>
<evidence type="ECO:0000256" key="8">
    <source>
        <dbReference type="ARBA" id="ARBA00022741"/>
    </source>
</evidence>
<accession>A0A1U8AE91</accession>
<dbReference type="InterPro" id="IPR051343">
    <property type="entry name" value="G-type_lectin_kinases/EP1-like"/>
</dbReference>
<dbReference type="InterPro" id="IPR024171">
    <property type="entry name" value="SRK-like_kinase"/>
</dbReference>
<evidence type="ECO:0000256" key="17">
    <source>
        <dbReference type="ARBA" id="ARBA00048679"/>
    </source>
</evidence>
<dbReference type="Pfam" id="PF00069">
    <property type="entry name" value="Pkinase"/>
    <property type="match status" value="1"/>
</dbReference>
<evidence type="ECO:0000256" key="1">
    <source>
        <dbReference type="ARBA" id="ARBA00004479"/>
    </source>
</evidence>
<evidence type="ECO:0000256" key="5">
    <source>
        <dbReference type="ARBA" id="ARBA00022692"/>
    </source>
</evidence>
<evidence type="ECO:0000259" key="22">
    <source>
        <dbReference type="PROSITE" id="PS50011"/>
    </source>
</evidence>
<dbReference type="KEGG" id="nnu:104603519"/>
<dbReference type="InterPro" id="IPR011009">
    <property type="entry name" value="Kinase-like_dom_sf"/>
</dbReference>
<evidence type="ECO:0000256" key="9">
    <source>
        <dbReference type="ARBA" id="ARBA00022777"/>
    </source>
</evidence>
<feature type="signal peptide" evidence="21">
    <location>
        <begin position="1"/>
        <end position="25"/>
    </location>
</feature>
<dbReference type="PANTHER" id="PTHR47976:SF15">
    <property type="entry name" value="G-TYPE LECTIN S-RECEPTOR-LIKE SERINE_THREONINE-PROTEIN KINASE RLK1"/>
    <property type="match status" value="1"/>
</dbReference>
<keyword evidence="2 18" id="KW-0723">Serine/threonine-protein kinase</keyword>
<dbReference type="OrthoDB" id="5857966at2759"/>
<evidence type="ECO:0000256" key="10">
    <source>
        <dbReference type="ARBA" id="ARBA00022840"/>
    </source>
</evidence>
<evidence type="ECO:0000256" key="2">
    <source>
        <dbReference type="ARBA" id="ARBA00022527"/>
    </source>
</evidence>
<dbReference type="GO" id="GO:0030246">
    <property type="term" value="F:carbohydrate binding"/>
    <property type="evidence" value="ECO:0007669"/>
    <property type="project" value="UniProtKB-KW"/>
</dbReference>
<dbReference type="InterPro" id="IPR017441">
    <property type="entry name" value="Protein_kinase_ATP_BS"/>
</dbReference>
<dbReference type="FunFam" id="3.30.200.20:FF:000059">
    <property type="entry name" value="S-receptor-like serine/threonine-protein kinase"/>
    <property type="match status" value="1"/>
</dbReference>
<feature type="binding site" evidence="19">
    <location>
        <position position="547"/>
    </location>
    <ligand>
        <name>ATP</name>
        <dbReference type="ChEBI" id="CHEBI:30616"/>
    </ligand>
</feature>
<dbReference type="GO" id="GO:0004672">
    <property type="term" value="F:protein kinase activity"/>
    <property type="evidence" value="ECO:0000318"/>
    <property type="project" value="GO_Central"/>
</dbReference>
<dbReference type="RefSeq" id="XP_010265874.1">
    <property type="nucleotide sequence ID" value="XM_010267572.1"/>
</dbReference>
<dbReference type="EC" id="2.7.11.1" evidence="18"/>
<keyword evidence="11 20" id="KW-1133">Transmembrane helix</keyword>
<feature type="domain" description="Protein kinase" evidence="22">
    <location>
        <begin position="516"/>
        <end position="791"/>
    </location>
</feature>
<evidence type="ECO:0000256" key="19">
    <source>
        <dbReference type="PROSITE-ProRule" id="PRU10141"/>
    </source>
</evidence>
<dbReference type="Pfam" id="PF01453">
    <property type="entry name" value="B_lectin"/>
    <property type="match status" value="1"/>
</dbReference>
<evidence type="ECO:0000256" key="20">
    <source>
        <dbReference type="SAM" id="Phobius"/>
    </source>
</evidence>
<dbReference type="SMART" id="SM00220">
    <property type="entry name" value="S_TKc"/>
    <property type="match status" value="1"/>
</dbReference>
<evidence type="ECO:0000256" key="11">
    <source>
        <dbReference type="ARBA" id="ARBA00022989"/>
    </source>
</evidence>
<evidence type="ECO:0000256" key="3">
    <source>
        <dbReference type="ARBA" id="ARBA00022536"/>
    </source>
</evidence>
<feature type="domain" description="Bulb-type lectin" evidence="23">
    <location>
        <begin position="31"/>
        <end position="150"/>
    </location>
</feature>
<evidence type="ECO:0000256" key="6">
    <source>
        <dbReference type="ARBA" id="ARBA00022729"/>
    </source>
</evidence>
<keyword evidence="6 21" id="KW-0732">Signal</keyword>
<feature type="unsure residue" description="D or N" evidence="25">
    <location>
        <position position="131"/>
    </location>
</feature>
<comment type="similarity">
    <text evidence="18">Belongs to the protein kinase superfamily. Ser/Thr protein kinase family.</text>
</comment>
<dbReference type="PROSITE" id="PS00107">
    <property type="entry name" value="PROTEIN_KINASE_ATP"/>
    <property type="match status" value="1"/>
</dbReference>
<comment type="catalytic activity">
    <reaction evidence="17 18">
        <text>L-seryl-[protein] + ATP = O-phospho-L-seryl-[protein] + ADP + H(+)</text>
        <dbReference type="Rhea" id="RHEA:17989"/>
        <dbReference type="Rhea" id="RHEA-COMP:9863"/>
        <dbReference type="Rhea" id="RHEA-COMP:11604"/>
        <dbReference type="ChEBI" id="CHEBI:15378"/>
        <dbReference type="ChEBI" id="CHEBI:29999"/>
        <dbReference type="ChEBI" id="CHEBI:30616"/>
        <dbReference type="ChEBI" id="CHEBI:83421"/>
        <dbReference type="ChEBI" id="CHEBI:456216"/>
        <dbReference type="EC" id="2.7.11.1"/>
    </reaction>
</comment>
<evidence type="ECO:0000313" key="25">
    <source>
        <dbReference type="RefSeq" id="XP_010265874.1"/>
    </source>
</evidence>
<dbReference type="InterPro" id="IPR036426">
    <property type="entry name" value="Bulb-type_lectin_dom_sf"/>
</dbReference>
<dbReference type="PANTHER" id="PTHR47976">
    <property type="entry name" value="G-TYPE LECTIN S-RECEPTOR-LIKE SERINE/THREONINE-PROTEIN KINASE SD2-5"/>
    <property type="match status" value="1"/>
</dbReference>
<dbReference type="CDD" id="cd00028">
    <property type="entry name" value="B_lectin"/>
    <property type="match status" value="1"/>
</dbReference>
<evidence type="ECO:0000256" key="21">
    <source>
        <dbReference type="SAM" id="SignalP"/>
    </source>
</evidence>
<dbReference type="AlphaFoldDB" id="A0A1U8AE91"/>
<keyword evidence="4 18" id="KW-0808">Transferase</keyword>
<evidence type="ECO:0000256" key="14">
    <source>
        <dbReference type="ARBA" id="ARBA00023170"/>
    </source>
</evidence>
<dbReference type="Gene3D" id="1.10.510.10">
    <property type="entry name" value="Transferase(Phosphotransferase) domain 1"/>
    <property type="match status" value="1"/>
</dbReference>
<dbReference type="InParanoid" id="A0A1U8AE91"/>
<dbReference type="InterPro" id="IPR000719">
    <property type="entry name" value="Prot_kinase_dom"/>
</dbReference>
<comment type="subcellular location">
    <subcellularLocation>
        <location evidence="1">Membrane</location>
        <topology evidence="1">Single-pass type I membrane protein</topology>
    </subcellularLocation>
</comment>
<dbReference type="eggNOG" id="ENOG502QQEW">
    <property type="taxonomic scope" value="Eukaryota"/>
</dbReference>
<gene>
    <name evidence="25" type="primary">LOC104603519</name>
</gene>
<keyword evidence="14" id="KW-0675">Receptor</keyword>
<feature type="chain" id="PRO_5012775631" description="Receptor-like serine/threonine-protein kinase" evidence="21">
    <location>
        <begin position="26"/>
        <end position="809"/>
    </location>
</feature>
<organism evidence="24 25">
    <name type="scientific">Nelumbo nucifera</name>
    <name type="common">Sacred lotus</name>
    <dbReference type="NCBI Taxonomy" id="4432"/>
    <lineage>
        <taxon>Eukaryota</taxon>
        <taxon>Viridiplantae</taxon>
        <taxon>Streptophyta</taxon>
        <taxon>Embryophyta</taxon>
        <taxon>Tracheophyta</taxon>
        <taxon>Spermatophyta</taxon>
        <taxon>Magnoliopsida</taxon>
        <taxon>Proteales</taxon>
        <taxon>Nelumbonaceae</taxon>
        <taxon>Nelumbo</taxon>
    </lineage>
</organism>
<evidence type="ECO:0000259" key="23">
    <source>
        <dbReference type="PROSITE" id="PS50927"/>
    </source>
</evidence>
<dbReference type="CDD" id="cd14066">
    <property type="entry name" value="STKc_IRAK"/>
    <property type="match status" value="1"/>
</dbReference>
<evidence type="ECO:0000256" key="12">
    <source>
        <dbReference type="ARBA" id="ARBA00023136"/>
    </source>
</evidence>
<feature type="transmembrane region" description="Helical" evidence="20">
    <location>
        <begin position="449"/>
        <end position="478"/>
    </location>
</feature>
<dbReference type="Gene3D" id="2.90.10.10">
    <property type="entry name" value="Bulb-type lectin domain"/>
    <property type="match status" value="2"/>
</dbReference>
<keyword evidence="5 20" id="KW-0812">Transmembrane</keyword>
<evidence type="ECO:0000256" key="13">
    <source>
        <dbReference type="ARBA" id="ARBA00023157"/>
    </source>
</evidence>
<keyword evidence="7" id="KW-0430">Lectin</keyword>
<evidence type="ECO:0000256" key="16">
    <source>
        <dbReference type="ARBA" id="ARBA00047899"/>
    </source>
</evidence>
<keyword evidence="3" id="KW-0245">EGF-like domain</keyword>
<dbReference type="GO" id="GO:0005524">
    <property type="term" value="F:ATP binding"/>
    <property type="evidence" value="ECO:0007669"/>
    <property type="project" value="UniProtKB-UniRule"/>
</dbReference>
<evidence type="ECO:0000313" key="24">
    <source>
        <dbReference type="Proteomes" id="UP000189703"/>
    </source>
</evidence>
<keyword evidence="12 20" id="KW-0472">Membrane</keyword>
<keyword evidence="8 18" id="KW-0547">Nucleotide-binding</keyword>
<dbReference type="FunCoup" id="A0A1U8AE91">
    <property type="interactions" value="112"/>
</dbReference>
<keyword evidence="24" id="KW-1185">Reference proteome</keyword>
<dbReference type="Gene3D" id="3.30.200.20">
    <property type="entry name" value="Phosphorylase Kinase, domain 1"/>
    <property type="match status" value="1"/>
</dbReference>
<keyword evidence="9 18" id="KW-0418">Kinase</keyword>
<dbReference type="SUPFAM" id="SSF51110">
    <property type="entry name" value="alpha-D-mannose-specific plant lectins"/>
    <property type="match status" value="1"/>
</dbReference>
<dbReference type="GO" id="GO:0004674">
    <property type="term" value="F:protein serine/threonine kinase activity"/>
    <property type="evidence" value="ECO:0007669"/>
    <property type="project" value="UniProtKB-KW"/>
</dbReference>
<proteinExistence type="inferred from homology"/>
<dbReference type="GO" id="GO:0016020">
    <property type="term" value="C:membrane"/>
    <property type="evidence" value="ECO:0007669"/>
    <property type="project" value="UniProtKB-SubCell"/>
</dbReference>
<dbReference type="SUPFAM" id="SSF56112">
    <property type="entry name" value="Protein kinase-like (PK-like)"/>
    <property type="match status" value="1"/>
</dbReference>
<dbReference type="PROSITE" id="PS50927">
    <property type="entry name" value="BULB_LECTIN"/>
    <property type="match status" value="1"/>
</dbReference>
<evidence type="ECO:0000256" key="7">
    <source>
        <dbReference type="ARBA" id="ARBA00022734"/>
    </source>
</evidence>
<dbReference type="FunFam" id="2.90.10.10:FF:000013">
    <property type="entry name" value="G-type lectin S-receptor-like serine/threonine-protein kinase LECRK1"/>
    <property type="match status" value="1"/>
</dbReference>
<dbReference type="InterPro" id="IPR001480">
    <property type="entry name" value="Bulb-type_lectin_dom"/>
</dbReference>
<evidence type="ECO:0000256" key="15">
    <source>
        <dbReference type="ARBA" id="ARBA00023180"/>
    </source>
</evidence>
<dbReference type="SMART" id="SM00108">
    <property type="entry name" value="B_lectin"/>
    <property type="match status" value="1"/>
</dbReference>
<dbReference type="Proteomes" id="UP000189703">
    <property type="component" value="Unplaced"/>
</dbReference>
<comment type="catalytic activity">
    <reaction evidence="16 18">
        <text>L-threonyl-[protein] + ATP = O-phospho-L-threonyl-[protein] + ADP + H(+)</text>
        <dbReference type="Rhea" id="RHEA:46608"/>
        <dbReference type="Rhea" id="RHEA-COMP:11060"/>
        <dbReference type="Rhea" id="RHEA-COMP:11605"/>
        <dbReference type="ChEBI" id="CHEBI:15378"/>
        <dbReference type="ChEBI" id="CHEBI:30013"/>
        <dbReference type="ChEBI" id="CHEBI:30616"/>
        <dbReference type="ChEBI" id="CHEBI:61977"/>
        <dbReference type="ChEBI" id="CHEBI:456216"/>
        <dbReference type="EC" id="2.7.11.1"/>
    </reaction>
</comment>
<dbReference type="PROSITE" id="PS00108">
    <property type="entry name" value="PROTEIN_KINASE_ST"/>
    <property type="match status" value="1"/>
</dbReference>
<dbReference type="PIRSF" id="PIRSF000641">
    <property type="entry name" value="SRK"/>
    <property type="match status" value="1"/>
</dbReference>
<keyword evidence="10 18" id="KW-0067">ATP-binding</keyword>
<keyword evidence="13" id="KW-1015">Disulfide bond</keyword>
<dbReference type="PROSITE" id="PS50011">
    <property type="entry name" value="PROTEIN_KINASE_DOM"/>
    <property type="match status" value="1"/>
</dbReference>
<dbReference type="FunFam" id="1.10.510.10:FF:000237">
    <property type="entry name" value="G-type lectin S-receptor-like serine/threonine-protein kinase"/>
    <property type="match status" value="1"/>
</dbReference>
<dbReference type="InterPro" id="IPR008271">
    <property type="entry name" value="Ser/Thr_kinase_AS"/>
</dbReference>
<name>A0A1U8AE91_NELNU</name>
<keyword evidence="15" id="KW-0325">Glycoprotein</keyword>
<evidence type="ECO:0000256" key="4">
    <source>
        <dbReference type="ARBA" id="ARBA00022679"/>
    </source>
</evidence>
<evidence type="ECO:0000256" key="18">
    <source>
        <dbReference type="PIRNR" id="PIRNR000641"/>
    </source>
</evidence>
<sequence length="809" mass="90370">MASALVDAATLLVLLLLLNRAAIKACGKVALGSSLSAIDDSSKSSWSSPSGEFKFGFRRLDKTDLFLLSIWFDKIPDKTMAWYANGNNPAPRGSTVQLTSDGGLELNDPQGQEIWKSEPIGGAVAYGEMLDTGNFVLVATANKSNNIWESFKHPSDTLLPTQVLEVDGVVSSRLTKTNYSTGRFQLRHKDGNLVLNTVGIPATFAYDTYYESGNSVNANDNDSLSQTIFTETGFIYILIRNGSRVGLNTQDFFPRKDHYYRATLDFDGVFAQYIHPKNSSGNQAWSMVWHIPDDICMASKATLGSGTCGFNSICNLTADKRPTCYCPPKYSMEDPNNMFSSCVPDHTQVCNREEPGSSKDVYGFEVLLNTDWPFSDYEQFYPFTEDQCRNACLRDCQCAVAVIRDQNCWKKRLPLSNGKVNSQVNINGKTFMKVRVDSRPTEKERHEKVLIVIVSLLLGSSVFVNLLLLGGIFLYIYIACRNKLKKAEEVKLKSERSVVGGRLCSFTYRDLEEATNEFKEELGRGAFAVVYKGVLELGGKKLVAVKKLDRVVQEREKEFKTELGVIGQTHHKNLVQLLGFCDEGQHRLLVYEFMSNGTLANFLFEAPTRPAWNQRTQIAFGIARGLLYLHEECSTHIIHCDVKPQNILLDDCFTAKISDFGLAKLLMTDQSRTHTVIRGTKGYVAPEWFRTAPVTSKVDVYSFGVVLLEIICCRKNIPVGINESNGGEILTDLAYDCFCQGRLDDLLENDIEAMNDMSTLDRFLRVAIWCIQEEPSLRPTMRKVTQMLEGVTEVPVPPSPSPFGSVLRS</sequence>
<reference evidence="25" key="1">
    <citation type="submission" date="2025-08" db="UniProtKB">
        <authorList>
            <consortium name="RefSeq"/>
        </authorList>
    </citation>
    <scope>IDENTIFICATION</scope>
</reference>
<dbReference type="GO" id="GO:0106310">
    <property type="term" value="F:protein serine kinase activity"/>
    <property type="evidence" value="ECO:0007669"/>
    <property type="project" value="RHEA"/>
</dbReference>